<dbReference type="PROSITE" id="PS50293">
    <property type="entry name" value="TPR_REGION"/>
    <property type="match status" value="1"/>
</dbReference>
<dbReference type="InterPro" id="IPR011990">
    <property type="entry name" value="TPR-like_helical_dom_sf"/>
</dbReference>
<dbReference type="InterPro" id="IPR056835">
    <property type="entry name" value="ARM_TT21_5th"/>
</dbReference>
<evidence type="ECO:0000256" key="3">
    <source>
        <dbReference type="ARBA" id="ARBA00022803"/>
    </source>
</evidence>
<evidence type="ECO:0000313" key="10">
    <source>
        <dbReference type="EMBL" id="CAH0554061.1"/>
    </source>
</evidence>
<dbReference type="OrthoDB" id="10259630at2759"/>
<feature type="domain" description="Tetratricopeptide repeat protein 21A/21B fifth ARM repeats" evidence="8">
    <location>
        <begin position="934"/>
        <end position="1050"/>
    </location>
</feature>
<dbReference type="Pfam" id="PF25063">
    <property type="entry name" value="ARM_TT21_C"/>
    <property type="match status" value="1"/>
</dbReference>
<evidence type="ECO:0000256" key="2">
    <source>
        <dbReference type="ARBA" id="ARBA00022737"/>
    </source>
</evidence>
<keyword evidence="2" id="KW-0677">Repeat</keyword>
<dbReference type="InterPro" id="IPR056833">
    <property type="entry name" value="ARM_TT21_N"/>
</dbReference>
<dbReference type="Proteomes" id="UP001154078">
    <property type="component" value="Chromosome 3"/>
</dbReference>
<dbReference type="InterPro" id="IPR056834">
    <property type="entry name" value="ARM_TT21_C"/>
</dbReference>
<dbReference type="Pfam" id="PF25068">
    <property type="entry name" value="ARM_TT21_4th"/>
    <property type="match status" value="1"/>
</dbReference>
<evidence type="ECO:0000259" key="5">
    <source>
        <dbReference type="Pfam" id="PF25060"/>
    </source>
</evidence>
<feature type="repeat" description="TPR" evidence="4">
    <location>
        <begin position="705"/>
        <end position="738"/>
    </location>
</feature>
<dbReference type="FunFam" id="1.25.40.10:FF:000219">
    <property type="entry name" value="Tetratricopeptide repeat domain 21B"/>
    <property type="match status" value="1"/>
</dbReference>
<feature type="domain" description="Tetratricopeptide repeat protein 21A/21B fourth ARM" evidence="9">
    <location>
        <begin position="741"/>
        <end position="893"/>
    </location>
</feature>
<organism evidence="10 11">
    <name type="scientific">Brassicogethes aeneus</name>
    <name type="common">Rape pollen beetle</name>
    <name type="synonym">Meligethes aeneus</name>
    <dbReference type="NCBI Taxonomy" id="1431903"/>
    <lineage>
        <taxon>Eukaryota</taxon>
        <taxon>Metazoa</taxon>
        <taxon>Ecdysozoa</taxon>
        <taxon>Arthropoda</taxon>
        <taxon>Hexapoda</taxon>
        <taxon>Insecta</taxon>
        <taxon>Pterygota</taxon>
        <taxon>Neoptera</taxon>
        <taxon>Endopterygota</taxon>
        <taxon>Coleoptera</taxon>
        <taxon>Polyphaga</taxon>
        <taxon>Cucujiformia</taxon>
        <taxon>Nitidulidae</taxon>
        <taxon>Meligethinae</taxon>
        <taxon>Brassicogethes</taxon>
    </lineage>
</organism>
<evidence type="ECO:0000259" key="8">
    <source>
        <dbReference type="Pfam" id="PF25064"/>
    </source>
</evidence>
<dbReference type="Pfam" id="PF25062">
    <property type="entry name" value="ARM_TT21_N"/>
    <property type="match status" value="1"/>
</dbReference>
<dbReference type="GO" id="GO:0061512">
    <property type="term" value="P:protein localization to cilium"/>
    <property type="evidence" value="ECO:0007669"/>
    <property type="project" value="TreeGrafter"/>
</dbReference>
<feature type="domain" description="Tetratricopeptide repeat protein 21A/21B second ARM" evidence="5">
    <location>
        <begin position="275"/>
        <end position="534"/>
    </location>
</feature>
<sequence length="1297" mass="148549">MDKIEETDYKAKIFYYFREKYFNQMLNTCKEAIGKYKSDVSLHLYHALALVSINRLEEGIHELEGITFENEVKLASTIALIYGNKLIGGSKELFIKLDNQMREYRKTSDSIGFYHSAFVLITYNKLEKALDYIEKSINLDSNHYEAQDLKGWILLQLRQSGQKTTLNAKNIFQKSLEGNPRSLNAILGLTECYIYQNDFKEALNIINRAVVRYTTTNLPLIQKMRILFAQQDWDQTIETMIRVQNTSTHTLEALKLNITILLCRDANYPEAIDCIKNYFEELDKIEPNNTLIILETSQLFSRICGRNTDILNLIKKMLDTLAQTNSDNPEFIIELGYQSLLRVSRKEALRYFKMATKLDETSLKALLGLTVCEYNENGKTDQLKKQIEFLQEFKDSQSSSLLYFMQAKSSDTSDEALSYLKRCWDVHFGPIRSYPYSDHYLLLLNPDFTLDIAKEFLQHLSCTEDKAMKSALEILNMLVSACSGLLEPLYLLAKLQYLSGDCTQALSTLEKILSKVDSYVEAHLLMAQIQIQQGFHDRASQSLEACVSNDFRVREFPLYHYISGVVDKKSGSYSDAVKSLTTSLTLIGDHGNKLTLAEKASIYVELIDCLNVLEQTQDASKVLEEATKELKGTAEESRILLLSVDNFLSRKNVQGALEILQKIKPNESCYLQAQKKHADILLKYRNDKFAYLEIYKGLIGENPGAEEYVALGDAYLVILEPDDALECYQKALQMNPMDSHLILKFGRALIQTHYFTKAVKYYENQIKSSTDTALKLDLADLLMNLKEYTKAELILLDEVERENDKDDLNSIQNRIQIFNLLGHIREKSGNVKEAIKTLKSSMDNQIRLRKRLAVDQSGYSDVNVIVETALKLADLSISIKNNDDAVNFYKEGLDVSPNNIGILVNLAKLYMQMNFLELCQQTCSNILRLDSENEAASVMMADIAFHKVDFDMALFHFTQLITKQPTNWNALVRLIEILRRTGNLDDLPEYLSNAESLCENPGKDAGFLFCTALYQWYSGNLNGALKNFNATRQDSVFGLQAIYNMIEICLNPDDEMLADQFMDTEDIEYRDSRSMALKTADRLLKELKSRLEINSEDLLRHRLLTNFKLLATKDKYSIERALEDLVAIASQNTYKDDIGTILGISTAYTLLKQSQRAKNQLKRIVKSTWTFEDAEYLERCWLILADFYIQSAKFDVASDLIQKVILHNKSCTKAYEYSGFVSEKEQRYKDGVTNYENAWKYGNKSNPSVGFKLAFVLMKCKKFPAAIDVAQEVLKLSPEYPRVKKDILDKCMNNLRI</sequence>
<evidence type="ECO:0000259" key="9">
    <source>
        <dbReference type="Pfam" id="PF25068"/>
    </source>
</evidence>
<dbReference type="InterPro" id="IPR040364">
    <property type="entry name" value="TTC21A/TTC21B"/>
</dbReference>
<dbReference type="GO" id="GO:0030991">
    <property type="term" value="C:intraciliary transport particle A"/>
    <property type="evidence" value="ECO:0007669"/>
    <property type="project" value="TreeGrafter"/>
</dbReference>
<accession>A0A9P0FFK2</accession>
<gene>
    <name evidence="10" type="ORF">MELIAE_LOCUS5914</name>
</gene>
<dbReference type="Gene3D" id="1.25.40.10">
    <property type="entry name" value="Tetratricopeptide repeat domain"/>
    <property type="match status" value="5"/>
</dbReference>
<dbReference type="Pfam" id="PF25058">
    <property type="entry name" value="ARM_TT21"/>
    <property type="match status" value="1"/>
</dbReference>
<evidence type="ECO:0000259" key="6">
    <source>
        <dbReference type="Pfam" id="PF25062"/>
    </source>
</evidence>
<comment type="similarity">
    <text evidence="1">Belongs to the TTC21 family.</text>
</comment>
<keyword evidence="11" id="KW-1185">Reference proteome</keyword>
<evidence type="ECO:0000259" key="7">
    <source>
        <dbReference type="Pfam" id="PF25063"/>
    </source>
</evidence>
<dbReference type="SMART" id="SM00028">
    <property type="entry name" value="TPR"/>
    <property type="match status" value="12"/>
</dbReference>
<evidence type="ECO:0000313" key="11">
    <source>
        <dbReference type="Proteomes" id="UP001154078"/>
    </source>
</evidence>
<dbReference type="InterPro" id="IPR056836">
    <property type="entry name" value="ARM_TT21_4th"/>
</dbReference>
<protein>
    <recommendedName>
        <fullName evidence="12">Tetratricopeptide repeat protein 21B</fullName>
    </recommendedName>
</protein>
<dbReference type="InterPro" id="IPR056832">
    <property type="entry name" value="ARM_TT21_2nd"/>
</dbReference>
<dbReference type="InterPro" id="IPR019734">
    <property type="entry name" value="TPR_rpt"/>
</dbReference>
<proteinExistence type="inferred from homology"/>
<keyword evidence="3 4" id="KW-0802">TPR repeat</keyword>
<evidence type="ECO:0000256" key="1">
    <source>
        <dbReference type="ARBA" id="ARBA00010935"/>
    </source>
</evidence>
<dbReference type="EMBL" id="OV121134">
    <property type="protein sequence ID" value="CAH0554061.1"/>
    <property type="molecule type" value="Genomic_DNA"/>
</dbReference>
<dbReference type="PANTHER" id="PTHR14699">
    <property type="entry name" value="STI2 PROTEIN-RELATED"/>
    <property type="match status" value="1"/>
</dbReference>
<reference evidence="10" key="1">
    <citation type="submission" date="2021-12" db="EMBL/GenBank/DDBJ databases">
        <authorList>
            <person name="King R."/>
        </authorList>
    </citation>
    <scope>NUCLEOTIDE SEQUENCE</scope>
</reference>
<feature type="repeat" description="TPR" evidence="4">
    <location>
        <begin position="866"/>
        <end position="899"/>
    </location>
</feature>
<dbReference type="GO" id="GO:0035721">
    <property type="term" value="P:intraciliary retrograde transport"/>
    <property type="evidence" value="ECO:0007669"/>
    <property type="project" value="TreeGrafter"/>
</dbReference>
<evidence type="ECO:0008006" key="12">
    <source>
        <dbReference type="Google" id="ProtNLM"/>
    </source>
</evidence>
<dbReference type="GO" id="GO:0005929">
    <property type="term" value="C:cilium"/>
    <property type="evidence" value="ECO:0007669"/>
    <property type="project" value="GOC"/>
</dbReference>
<dbReference type="PANTHER" id="PTHR14699:SF0">
    <property type="entry name" value="TETRATRICOPEPTIDE REPEAT PROTEIN 21 HOMOLOG"/>
    <property type="match status" value="1"/>
</dbReference>
<evidence type="ECO:0000256" key="4">
    <source>
        <dbReference type="PROSITE-ProRule" id="PRU00339"/>
    </source>
</evidence>
<dbReference type="PROSITE" id="PS50005">
    <property type="entry name" value="TPR"/>
    <property type="match status" value="2"/>
</dbReference>
<dbReference type="SUPFAM" id="SSF48452">
    <property type="entry name" value="TPR-like"/>
    <property type="match status" value="4"/>
</dbReference>
<feature type="domain" description="Tetratricopeptide repeat protein 21A/21B N-terminal ARM repeat" evidence="6">
    <location>
        <begin position="13"/>
        <end position="237"/>
    </location>
</feature>
<dbReference type="Pfam" id="PF25064">
    <property type="entry name" value="ARM_TT21_5th"/>
    <property type="match status" value="1"/>
</dbReference>
<name>A0A9P0FFK2_BRAAE</name>
<dbReference type="Pfam" id="PF25060">
    <property type="entry name" value="ARM_TT21_2nd"/>
    <property type="match status" value="1"/>
</dbReference>
<feature type="domain" description="Tetratricopeptide repeat protein 21A/21B C-terminal ARM" evidence="7">
    <location>
        <begin position="1079"/>
        <end position="1291"/>
    </location>
</feature>